<dbReference type="GO" id="GO:0016747">
    <property type="term" value="F:acyltransferase activity, transferring groups other than amino-acyl groups"/>
    <property type="evidence" value="ECO:0007669"/>
    <property type="project" value="InterPro"/>
</dbReference>
<evidence type="ECO:0000259" key="1">
    <source>
        <dbReference type="PROSITE" id="PS51186"/>
    </source>
</evidence>
<gene>
    <name evidence="2" type="ORF">PMF13cell1_02521</name>
</gene>
<name>A0A4P6LYJ7_9FIRM</name>
<reference evidence="2 3" key="1">
    <citation type="submission" date="2019-01" db="EMBL/GenBank/DDBJ databases">
        <title>PMF-metabolizing Aryl O-demethylase.</title>
        <authorList>
            <person name="Kim M."/>
        </authorList>
    </citation>
    <scope>NUCLEOTIDE SEQUENCE [LARGE SCALE GENOMIC DNA]</scope>
    <source>
        <strain evidence="2 3">PMF1</strain>
    </source>
</reference>
<dbReference type="PROSITE" id="PS51186">
    <property type="entry name" value="GNAT"/>
    <property type="match status" value="1"/>
</dbReference>
<organism evidence="2 3">
    <name type="scientific">Blautia producta</name>
    <dbReference type="NCBI Taxonomy" id="33035"/>
    <lineage>
        <taxon>Bacteria</taxon>
        <taxon>Bacillati</taxon>
        <taxon>Bacillota</taxon>
        <taxon>Clostridia</taxon>
        <taxon>Lachnospirales</taxon>
        <taxon>Lachnospiraceae</taxon>
        <taxon>Blautia</taxon>
    </lineage>
</organism>
<dbReference type="InterPro" id="IPR016181">
    <property type="entry name" value="Acyl_CoA_acyltransferase"/>
</dbReference>
<dbReference type="EMBL" id="CP035945">
    <property type="protein sequence ID" value="QBE96972.1"/>
    <property type="molecule type" value="Genomic_DNA"/>
</dbReference>
<dbReference type="KEGG" id="bpro:PMF13cell1_02521"/>
<dbReference type="AlphaFoldDB" id="A0A4P6LYJ7"/>
<dbReference type="Gene3D" id="3.40.630.30">
    <property type="match status" value="1"/>
</dbReference>
<protein>
    <recommendedName>
        <fullName evidence="1">N-acetyltransferase domain-containing protein</fullName>
    </recommendedName>
</protein>
<dbReference type="InterPro" id="IPR000182">
    <property type="entry name" value="GNAT_dom"/>
</dbReference>
<dbReference type="RefSeq" id="WP_243126114.1">
    <property type="nucleotide sequence ID" value="NZ_CP035945.1"/>
</dbReference>
<sequence length="166" mass="19154">MDTGLYIRRAEEKDIEEALSLYERARKFMAENGNPGQWVNGYPAREDVETDVNRGVLYICESLDGMEGVFMFDVGEEPNYRRIEQGCWLNDKPYGFLHRIASAGRKKGVASFCVQWCLARCDNMRGDTHQDNIPMQRVFEKNGFIRCGIVYMKDGTQRIAYQKETG</sequence>
<proteinExistence type="predicted"/>
<evidence type="ECO:0000313" key="3">
    <source>
        <dbReference type="Proteomes" id="UP000289794"/>
    </source>
</evidence>
<feature type="domain" description="N-acetyltransferase" evidence="1">
    <location>
        <begin position="5"/>
        <end position="166"/>
    </location>
</feature>
<evidence type="ECO:0000313" key="2">
    <source>
        <dbReference type="EMBL" id="QBE96972.1"/>
    </source>
</evidence>
<accession>A0A4P6LYJ7</accession>
<dbReference type="SUPFAM" id="SSF55729">
    <property type="entry name" value="Acyl-CoA N-acyltransferases (Nat)"/>
    <property type="match status" value="1"/>
</dbReference>
<dbReference type="Proteomes" id="UP000289794">
    <property type="component" value="Chromosome"/>
</dbReference>